<dbReference type="SUPFAM" id="SSF50978">
    <property type="entry name" value="WD40 repeat-like"/>
    <property type="match status" value="1"/>
</dbReference>
<evidence type="ECO:0000259" key="3">
    <source>
        <dbReference type="Pfam" id="PF12816"/>
    </source>
</evidence>
<feature type="compositionally biased region" description="Low complexity" evidence="2">
    <location>
        <begin position="292"/>
        <end position="313"/>
    </location>
</feature>
<comment type="similarity">
    <text evidence="1">Belongs to the VPS8 family.</text>
</comment>
<dbReference type="GO" id="GO:0030897">
    <property type="term" value="C:HOPS complex"/>
    <property type="evidence" value="ECO:0007669"/>
    <property type="project" value="TreeGrafter"/>
</dbReference>
<dbReference type="Pfam" id="PF23410">
    <property type="entry name" value="Beta-prop_VPS8"/>
    <property type="match status" value="1"/>
</dbReference>
<gene>
    <name evidence="4" type="ORF">BCR33DRAFT_713918</name>
</gene>
<evidence type="ECO:0000256" key="1">
    <source>
        <dbReference type="ARBA" id="ARBA00009422"/>
    </source>
</evidence>
<organism evidence="4 5">
    <name type="scientific">Rhizoclosmatium globosum</name>
    <dbReference type="NCBI Taxonomy" id="329046"/>
    <lineage>
        <taxon>Eukaryota</taxon>
        <taxon>Fungi</taxon>
        <taxon>Fungi incertae sedis</taxon>
        <taxon>Chytridiomycota</taxon>
        <taxon>Chytridiomycota incertae sedis</taxon>
        <taxon>Chytridiomycetes</taxon>
        <taxon>Chytridiales</taxon>
        <taxon>Chytriomycetaceae</taxon>
        <taxon>Rhizoclosmatium</taxon>
    </lineage>
</organism>
<dbReference type="InterPro" id="IPR015943">
    <property type="entry name" value="WD40/YVTN_repeat-like_dom_sf"/>
</dbReference>
<sequence>MDSPLQNSSSVQMADMFDVAAGAAWAEAVLSSDDDNDNDNDNDNDSKSLLPATQSAKTRAKTKIVSEESDESSATTTASLSLSLSLNQHQHQPALPPSDSHSHNEHGVLLLSNDSALSSAASAPHSAQLDANQPAIPVATSITSLESRLKQITIDEDTLVLASQFTIESTISKLSSLRVNVLDWWEEKRRSVSSRESVSSNQHTIQEHPAISNELYYRMKDLLDRIEFEISLCEQFRGTNAEFLRVENILNDDDSTSISSNVMSTTESIYSEHEHAIDRPSLSRPMPTYIPSPSSISSATSSSIQQPHPIPSQLRQRMSSTLVPIEKRNSRTSSIISNTVPTFKNGTAAAALHGNRTNGTFGGGISETNDVFKWTLLGTLSKDLFSNSTIQKFGSPTVFTVAGVIAIGTSRSMILVYELSQNMKVVLGDLATATDFGAVTSLAISLDHSKIASGYACGAIILWDIVQKKALKTILPLARNTANTEGEEDTGPKRGHLKNAKIVHLAFVGSKNDLISADNEGSAFYHSITNMMILSSITSTQLAGNQPIYSMLPLPRAQKSHPTDTARIVAVITPFRLSLMRLRPTPSVFHKFSLQKTQSSDSRNGFTCASLAWRPSLTSGNTMTSPALVCTFGKHVTIYLLLEAQVPQTDVERGPNSGKPEFEVREVGTWKSDEKIVASHWINFNVVGFLTSQENVIVFDVSRMRELERCSVKTKSILFHNVFSKELEKVGVKPEMAYFHNFRSYKGRLFILGLNSMEVAGLLNWNDRLTNLVKSGSYKQAIEMASGFYDGSALNAVSGLPTEPEAREQVVGAFLAQIISTYVSMTLSNTDFEMSSHDFAFVRDLASTSFRTCLMIHDEELLFGEIYEYFSESGVSHFFLDELEDYVLKERLSVKLNRPGIIQELVSYFSSQGWFTRLEQLIVHMDPSTMDINQILRLCQEHGMYSALIFVYNNSVKDYVTPLVCLLTPIDDAIQSGSLEDFRSISNAGYILFVYLAYIFTGKSFPVGTLTRRESLQAKSDIYNFLFSTTHSTWPPDAPGNPTTSNNYHELGRIPYPYVRLLLQYDAKEFFNVLSLAFEDSSLDGDIRIRDGHAQDGRVRFADLHSAINRQYIVDTLLMISLTEVPNDMYILNPSDLVLLNVFISKAYGRYGSVEVAGDSGKMAAAIVNGSVGTPPAVSMSSQTCKDIFQSLLTSGDESSREERQNALLSLLNVYNPARTNAERDAVLSMCQRVSFWKVAERLYKQAGEYDMVIQCYLQDVGRRSEVFNCLSELLLGGELEYSATCTLRQHVLDILVQLIHVDGVQTAALVINVFTDENEHIIDRLGAEPQSLYLYLKGLLEYETRLAEEVRGLPTNGRRGSLVVGRILRPKASQATLKGGNQSQYFTTELYNLFIRLMIQHEPASVLPFLINTAQNCASQEQKCDPYDFETVLQLCLESDSKSSALWMLERNGQISRALDIVLRDLGELVSSAMAIVKDDDDGHQQSHRSRSPSPGLDLMANNPFAARSEAMNKKRLDLSICIQSMKAEFETGLALCQRRAGSLDKWECDSLWFRLLDSILEQHNNLRLFVGTPYYDPVESDGSRTPTAAPGDSIALLLMNAFRSLLRDVISSMVIYIKLPSLLAHLLNSMSHARFGELRRNIFIMLEAYSFDSQLFTTAYRILAKDTHELNSRLVKHKHKALRPMKGQCGVCRRLLHIDTAGEREEELSDKFVVFECRHVFHERCLHSEIESKNPDLPSVIQEDYWCVVCDALNENDVRSFKRGVMDRLKGGKGKRVVGAVNQIVQSPVQERPPIDLDKLYSILDRLPTPNEILNAIETRDDLQEDSISYNESFDDTETSSTVHDFHRRLPPQLVTLLDPSLKKFNLELEPPCK</sequence>
<comment type="caution">
    <text evidence="4">The sequence shown here is derived from an EMBL/GenBank/DDBJ whole genome shotgun (WGS) entry which is preliminary data.</text>
</comment>
<feature type="region of interest" description="Disordered" evidence="2">
    <location>
        <begin position="292"/>
        <end position="315"/>
    </location>
</feature>
<accession>A0A1Y2CRH6</accession>
<dbReference type="GO" id="GO:0006623">
    <property type="term" value="P:protein targeting to vacuole"/>
    <property type="evidence" value="ECO:0007669"/>
    <property type="project" value="InterPro"/>
</dbReference>
<evidence type="ECO:0000313" key="5">
    <source>
        <dbReference type="Proteomes" id="UP000193642"/>
    </source>
</evidence>
<keyword evidence="5" id="KW-1185">Reference proteome</keyword>
<protein>
    <recommendedName>
        <fullName evidence="3">Vacuolar protein sorting-associated protein 8 central domain-containing protein</fullName>
    </recommendedName>
</protein>
<dbReference type="GO" id="GO:0005770">
    <property type="term" value="C:late endosome"/>
    <property type="evidence" value="ECO:0007669"/>
    <property type="project" value="TreeGrafter"/>
</dbReference>
<dbReference type="InterPro" id="IPR025941">
    <property type="entry name" value="Vps8_central_dom"/>
</dbReference>
<evidence type="ECO:0000256" key="2">
    <source>
        <dbReference type="SAM" id="MobiDB-lite"/>
    </source>
</evidence>
<dbReference type="SUPFAM" id="SSF57850">
    <property type="entry name" value="RING/U-box"/>
    <property type="match status" value="1"/>
</dbReference>
<dbReference type="EMBL" id="MCGO01000009">
    <property type="protein sequence ID" value="ORY49602.1"/>
    <property type="molecule type" value="Genomic_DNA"/>
</dbReference>
<evidence type="ECO:0000313" key="4">
    <source>
        <dbReference type="EMBL" id="ORY49602.1"/>
    </source>
</evidence>
<dbReference type="InterPro" id="IPR036322">
    <property type="entry name" value="WD40_repeat_dom_sf"/>
</dbReference>
<dbReference type="Proteomes" id="UP000193642">
    <property type="component" value="Unassembled WGS sequence"/>
</dbReference>
<dbReference type="PANTHER" id="PTHR12616:SF8">
    <property type="entry name" value="VACUOLAR PROTEIN SORTING-ASSOCIATED PROTEIN 8 HOMOLOG"/>
    <property type="match status" value="1"/>
</dbReference>
<dbReference type="GO" id="GO:0034058">
    <property type="term" value="P:endosomal vesicle fusion"/>
    <property type="evidence" value="ECO:0007669"/>
    <property type="project" value="TreeGrafter"/>
</dbReference>
<dbReference type="Pfam" id="PF12816">
    <property type="entry name" value="TPR_Vps8"/>
    <property type="match status" value="1"/>
</dbReference>
<feature type="region of interest" description="Disordered" evidence="2">
    <location>
        <begin position="31"/>
        <end position="79"/>
    </location>
</feature>
<proteinExistence type="inferred from homology"/>
<dbReference type="Gene3D" id="2.130.10.10">
    <property type="entry name" value="YVTN repeat-like/Quinoprotein amine dehydrogenase"/>
    <property type="match status" value="1"/>
</dbReference>
<dbReference type="InterPro" id="IPR045111">
    <property type="entry name" value="Vps41/Vps8"/>
</dbReference>
<reference evidence="4 5" key="1">
    <citation type="submission" date="2016-07" db="EMBL/GenBank/DDBJ databases">
        <title>Pervasive Adenine N6-methylation of Active Genes in Fungi.</title>
        <authorList>
            <consortium name="DOE Joint Genome Institute"/>
            <person name="Mondo S.J."/>
            <person name="Dannebaum R.O."/>
            <person name="Kuo R.C."/>
            <person name="Labutti K."/>
            <person name="Haridas S."/>
            <person name="Kuo A."/>
            <person name="Salamov A."/>
            <person name="Ahrendt S.R."/>
            <person name="Lipzen A."/>
            <person name="Sullivan W."/>
            <person name="Andreopoulos W.B."/>
            <person name="Clum A."/>
            <person name="Lindquist E."/>
            <person name="Daum C."/>
            <person name="Ramamoorthy G.K."/>
            <person name="Gryganskyi A."/>
            <person name="Culley D."/>
            <person name="Magnuson J.K."/>
            <person name="James T.Y."/>
            <person name="O'Malley M.A."/>
            <person name="Stajich J.E."/>
            <person name="Spatafora J.W."/>
            <person name="Visel A."/>
            <person name="Grigoriev I.V."/>
        </authorList>
    </citation>
    <scope>NUCLEOTIDE SEQUENCE [LARGE SCALE GENOMIC DNA]</scope>
    <source>
        <strain evidence="4 5">JEL800</strain>
    </source>
</reference>
<feature type="domain" description="Vacuolar protein sorting-associated protein 8 central" evidence="3">
    <location>
        <begin position="879"/>
        <end position="1078"/>
    </location>
</feature>
<feature type="compositionally biased region" description="Acidic residues" evidence="2">
    <location>
        <begin position="32"/>
        <end position="43"/>
    </location>
</feature>
<name>A0A1Y2CRH6_9FUNG</name>
<dbReference type="PANTHER" id="PTHR12616">
    <property type="entry name" value="VACUOLAR PROTEIN SORTING VPS41"/>
    <property type="match status" value="1"/>
</dbReference>
<feature type="region of interest" description="Disordered" evidence="2">
    <location>
        <begin position="1481"/>
        <end position="1501"/>
    </location>
</feature>
<dbReference type="STRING" id="329046.A0A1Y2CRH6"/>
<dbReference type="OrthoDB" id="289913at2759"/>
<feature type="region of interest" description="Disordered" evidence="2">
    <location>
        <begin position="86"/>
        <end position="105"/>
    </location>
</feature>